<name>A0AAQ4E9S7_AMBAM</name>
<comment type="caution">
    <text evidence="2">The sequence shown here is derived from an EMBL/GenBank/DDBJ whole genome shotgun (WGS) entry which is preliminary data.</text>
</comment>
<keyword evidence="3" id="KW-1185">Reference proteome</keyword>
<dbReference type="Pfam" id="PF14529">
    <property type="entry name" value="Exo_endo_phos_2"/>
    <property type="match status" value="1"/>
</dbReference>
<reference evidence="2 3" key="1">
    <citation type="journal article" date="2023" name="Arcadia Sci">
        <title>De novo assembly of a long-read Amblyomma americanum tick genome.</title>
        <authorList>
            <person name="Chou S."/>
            <person name="Poskanzer K.E."/>
            <person name="Rollins M."/>
            <person name="Thuy-Boun P.S."/>
        </authorList>
    </citation>
    <scope>NUCLEOTIDE SEQUENCE [LARGE SCALE GENOMIC DNA]</scope>
    <source>
        <strain evidence="2">F_SG_1</strain>
        <tissue evidence="2">Salivary glands</tissue>
    </source>
</reference>
<protein>
    <recommendedName>
        <fullName evidence="1">Endonuclease/exonuclease/phosphatase domain-containing protein</fullName>
    </recommendedName>
</protein>
<gene>
    <name evidence="2" type="ORF">V5799_025322</name>
</gene>
<sequence length="154" mass="17756">MPHLIFGDFNAPNTMWGYKFQSKRGKVLAKAMEDHEMALLNEPDVTTKRGNSVARETMPDMSWLSATLEVSWRSEVDLRSDHSVIGITIQGSRYLAVLETARVTDWVKMRKFTQEQEEASEEYSGEAERQQTYTEWARDQKTALQEFTQEIAMA</sequence>
<dbReference type="Gene3D" id="3.60.10.10">
    <property type="entry name" value="Endonuclease/exonuclease/phosphatase"/>
    <property type="match status" value="1"/>
</dbReference>
<dbReference type="GO" id="GO:0003824">
    <property type="term" value="F:catalytic activity"/>
    <property type="evidence" value="ECO:0007669"/>
    <property type="project" value="InterPro"/>
</dbReference>
<organism evidence="2 3">
    <name type="scientific">Amblyomma americanum</name>
    <name type="common">Lone star tick</name>
    <dbReference type="NCBI Taxonomy" id="6943"/>
    <lineage>
        <taxon>Eukaryota</taxon>
        <taxon>Metazoa</taxon>
        <taxon>Ecdysozoa</taxon>
        <taxon>Arthropoda</taxon>
        <taxon>Chelicerata</taxon>
        <taxon>Arachnida</taxon>
        <taxon>Acari</taxon>
        <taxon>Parasitiformes</taxon>
        <taxon>Ixodida</taxon>
        <taxon>Ixodoidea</taxon>
        <taxon>Ixodidae</taxon>
        <taxon>Amblyomminae</taxon>
        <taxon>Amblyomma</taxon>
    </lineage>
</organism>
<dbReference type="AlphaFoldDB" id="A0AAQ4E9S7"/>
<evidence type="ECO:0000313" key="2">
    <source>
        <dbReference type="EMBL" id="KAK8771434.1"/>
    </source>
</evidence>
<evidence type="ECO:0000313" key="3">
    <source>
        <dbReference type="Proteomes" id="UP001321473"/>
    </source>
</evidence>
<accession>A0AAQ4E9S7</accession>
<dbReference type="SUPFAM" id="SSF56219">
    <property type="entry name" value="DNase I-like"/>
    <property type="match status" value="1"/>
</dbReference>
<dbReference type="InterPro" id="IPR036691">
    <property type="entry name" value="Endo/exonu/phosph_ase_sf"/>
</dbReference>
<dbReference type="Proteomes" id="UP001321473">
    <property type="component" value="Unassembled WGS sequence"/>
</dbReference>
<dbReference type="InterPro" id="IPR005135">
    <property type="entry name" value="Endo/exonuclease/phosphatase"/>
</dbReference>
<dbReference type="EMBL" id="JARKHS020019751">
    <property type="protein sequence ID" value="KAK8771434.1"/>
    <property type="molecule type" value="Genomic_DNA"/>
</dbReference>
<proteinExistence type="predicted"/>
<evidence type="ECO:0000259" key="1">
    <source>
        <dbReference type="Pfam" id="PF14529"/>
    </source>
</evidence>
<feature type="domain" description="Endonuclease/exonuclease/phosphatase" evidence="1">
    <location>
        <begin position="3"/>
        <end position="85"/>
    </location>
</feature>